<gene>
    <name evidence="2" type="ORF">BOW51_04395</name>
</gene>
<comment type="caution">
    <text evidence="2">The sequence shown here is derived from an EMBL/GenBank/DDBJ whole genome shotgun (WGS) entry which is preliminary data.</text>
</comment>
<reference evidence="2 3" key="1">
    <citation type="submission" date="2016-11" db="EMBL/GenBank/DDBJ databases">
        <title>Mixed transmission modes and dynamic genome evolution in an obligate animal-bacterial symbiosis.</title>
        <authorList>
            <person name="Russell S.L."/>
            <person name="Corbett-Detig R.B."/>
            <person name="Cavanaugh C.M."/>
        </authorList>
    </citation>
    <scope>NUCLEOTIDE SEQUENCE [LARGE SCALE GENOMIC DNA]</scope>
    <source>
        <strain evidence="2">Se-Cadez</strain>
    </source>
</reference>
<evidence type="ECO:0000256" key="1">
    <source>
        <dbReference type="SAM" id="SignalP"/>
    </source>
</evidence>
<dbReference type="Proteomes" id="UP000190896">
    <property type="component" value="Unassembled WGS sequence"/>
</dbReference>
<feature type="chain" id="PRO_5013204864" description="Dickkopf N-terminal cysteine-rich domain-containing protein" evidence="1">
    <location>
        <begin position="20"/>
        <end position="250"/>
    </location>
</feature>
<name>A0A1T2KW58_9GAMM</name>
<dbReference type="EMBL" id="MPRJ01000019">
    <property type="protein sequence ID" value="OOZ37052.1"/>
    <property type="molecule type" value="Genomic_DNA"/>
</dbReference>
<protein>
    <recommendedName>
        <fullName evidence="4">Dickkopf N-terminal cysteine-rich domain-containing protein</fullName>
    </recommendedName>
</protein>
<accession>A0A1T2KW58</accession>
<proteinExistence type="predicted"/>
<keyword evidence="3" id="KW-1185">Reference proteome</keyword>
<keyword evidence="1" id="KW-0732">Signal</keyword>
<dbReference type="OrthoDB" id="5768687at2"/>
<dbReference type="AlphaFoldDB" id="A0A1T2KW58"/>
<evidence type="ECO:0000313" key="2">
    <source>
        <dbReference type="EMBL" id="OOZ37052.1"/>
    </source>
</evidence>
<organism evidence="2 3">
    <name type="scientific">Solemya velesiana gill symbiont</name>
    <dbReference type="NCBI Taxonomy" id="1918948"/>
    <lineage>
        <taxon>Bacteria</taxon>
        <taxon>Pseudomonadati</taxon>
        <taxon>Pseudomonadota</taxon>
        <taxon>Gammaproteobacteria</taxon>
        <taxon>sulfur-oxidizing symbionts</taxon>
    </lineage>
</organism>
<dbReference type="RefSeq" id="WP_078486303.1">
    <property type="nucleotide sequence ID" value="NZ_MPRJ01000019.1"/>
</dbReference>
<feature type="signal peptide" evidence="1">
    <location>
        <begin position="1"/>
        <end position="19"/>
    </location>
</feature>
<sequence>MKLNMLLALLLSIPAIAYASDRWSGQLHDGSRIDIDSSNRATRYGNSGEKQLWNGVHRMDDGSVVIIKEGVVISRPQQSSISPVQKPEASDAQLVSPCVELSIKVCGFNGQCRDNESCEPARQLVKLEPQENWQNKGSGPNSTTEQCRQALVNEDYFKPCNAAPDSDTPTPCQQLVTHVCGMDNECGDSSACSPAKQLLDIERDERSANRYPHRMTPTSKQCLEAVINTEYFKSSAGTKKSLTPDPGSAA</sequence>
<evidence type="ECO:0000313" key="3">
    <source>
        <dbReference type="Proteomes" id="UP000190896"/>
    </source>
</evidence>
<evidence type="ECO:0008006" key="4">
    <source>
        <dbReference type="Google" id="ProtNLM"/>
    </source>
</evidence>